<protein>
    <submittedName>
        <fullName evidence="2">Uncharacterized protein</fullName>
    </submittedName>
</protein>
<feature type="transmembrane region" description="Helical" evidence="1">
    <location>
        <begin position="129"/>
        <end position="151"/>
    </location>
</feature>
<keyword evidence="1" id="KW-0472">Membrane</keyword>
<keyword evidence="1" id="KW-1133">Transmembrane helix</keyword>
<organism evidence="2 3">
    <name type="scientific">Massilia antarctica</name>
    <dbReference type="NCBI Taxonomy" id="2765360"/>
    <lineage>
        <taxon>Bacteria</taxon>
        <taxon>Pseudomonadati</taxon>
        <taxon>Pseudomonadota</taxon>
        <taxon>Betaproteobacteria</taxon>
        <taxon>Burkholderiales</taxon>
        <taxon>Oxalobacteraceae</taxon>
        <taxon>Telluria group</taxon>
        <taxon>Massilia</taxon>
    </lineage>
</organism>
<gene>
    <name evidence="2" type="ORF">IV454_28525</name>
</gene>
<accession>A0AA48WCR8</accession>
<keyword evidence="1" id="KW-0812">Transmembrane</keyword>
<name>A0AA48WCR8_9BURK</name>
<feature type="transmembrane region" description="Helical" evidence="1">
    <location>
        <begin position="46"/>
        <end position="65"/>
    </location>
</feature>
<dbReference type="EMBL" id="CP065053">
    <property type="protein sequence ID" value="QPI49348.1"/>
    <property type="molecule type" value="Genomic_DNA"/>
</dbReference>
<sequence length="155" mass="16731">MNDPLSQAFWLLCGMWSGIGGALFTWFSLRKKVASGEFSHQEVVRFAKGMALWIFVPCLILWGLQTSIGGQSPPYYTKWPAPQKYIALALQVILLGALAYWVFFRDGAATLSRFCRATSKAPAFMNSPVAMKLGVIAAVAGAVVGAVLSRIGPSA</sequence>
<feature type="transmembrane region" description="Helical" evidence="1">
    <location>
        <begin position="6"/>
        <end position="26"/>
    </location>
</feature>
<evidence type="ECO:0000256" key="1">
    <source>
        <dbReference type="SAM" id="Phobius"/>
    </source>
</evidence>
<evidence type="ECO:0000313" key="3">
    <source>
        <dbReference type="Proteomes" id="UP000662888"/>
    </source>
</evidence>
<proteinExistence type="predicted"/>
<dbReference type="Proteomes" id="UP000662888">
    <property type="component" value="Chromosome"/>
</dbReference>
<feature type="transmembrane region" description="Helical" evidence="1">
    <location>
        <begin position="85"/>
        <end position="104"/>
    </location>
</feature>
<reference evidence="2 3" key="1">
    <citation type="submission" date="2020-11" db="EMBL/GenBank/DDBJ databases">
        <authorList>
            <person name="Sun Q."/>
        </authorList>
    </citation>
    <scope>NUCLEOTIDE SEQUENCE [LARGE SCALE GENOMIC DNA]</scope>
    <source>
        <strain evidence="2 3">P8398</strain>
    </source>
</reference>
<keyword evidence="3" id="KW-1185">Reference proteome</keyword>
<dbReference type="RefSeq" id="WP_206088903.1">
    <property type="nucleotide sequence ID" value="NZ_CP065053.1"/>
</dbReference>
<evidence type="ECO:0000313" key="2">
    <source>
        <dbReference type="EMBL" id="QPI49348.1"/>
    </source>
</evidence>